<comment type="similarity">
    <text evidence="9">Belongs to the glycosyl hydrolase 18 family. Chitinase class III subfamily.</text>
</comment>
<accession>A0ABQ8GS62</accession>
<dbReference type="PANTHER" id="PTHR45708">
    <property type="entry name" value="ENDOCHITINASE"/>
    <property type="match status" value="1"/>
</dbReference>
<evidence type="ECO:0000313" key="13">
    <source>
        <dbReference type="EMBL" id="KAH7061534.1"/>
    </source>
</evidence>
<evidence type="ECO:0000256" key="4">
    <source>
        <dbReference type="ARBA" id="ARBA00022801"/>
    </source>
</evidence>
<keyword evidence="6" id="KW-0119">Carbohydrate metabolism</keyword>
<keyword evidence="3" id="KW-0147">Chitin-binding</keyword>
<dbReference type="InterPro" id="IPR050542">
    <property type="entry name" value="Glycosyl_Hydrlase18_Chitinase"/>
</dbReference>
<dbReference type="PROSITE" id="PS01095">
    <property type="entry name" value="GH18_1"/>
    <property type="match status" value="1"/>
</dbReference>
<evidence type="ECO:0000259" key="12">
    <source>
        <dbReference type="PROSITE" id="PS51910"/>
    </source>
</evidence>
<dbReference type="InterPro" id="IPR001579">
    <property type="entry name" value="Glyco_hydro_18_chit_AS"/>
</dbReference>
<comment type="caution">
    <text evidence="13">The sequence shown here is derived from an EMBL/GenBank/DDBJ whole genome shotgun (WGS) entry which is preliminary data.</text>
</comment>
<evidence type="ECO:0000256" key="11">
    <source>
        <dbReference type="SAM" id="SignalP"/>
    </source>
</evidence>
<evidence type="ECO:0000256" key="8">
    <source>
        <dbReference type="ARBA" id="ARBA00023326"/>
    </source>
</evidence>
<evidence type="ECO:0000313" key="14">
    <source>
        <dbReference type="Proteomes" id="UP000774617"/>
    </source>
</evidence>
<keyword evidence="4 10" id="KW-0378">Hydrolase</keyword>
<dbReference type="EMBL" id="JAGTJR010000004">
    <property type="protein sequence ID" value="KAH7061534.1"/>
    <property type="molecule type" value="Genomic_DNA"/>
</dbReference>
<evidence type="ECO:0000256" key="9">
    <source>
        <dbReference type="ARBA" id="ARBA00025727"/>
    </source>
</evidence>
<dbReference type="InterPro" id="IPR017853">
    <property type="entry name" value="GH"/>
</dbReference>
<keyword evidence="14" id="KW-1185">Reference proteome</keyword>
<name>A0ABQ8GS62_9PEZI</name>
<dbReference type="Gene3D" id="3.20.20.80">
    <property type="entry name" value="Glycosidases"/>
    <property type="match status" value="1"/>
</dbReference>
<dbReference type="InterPro" id="IPR045321">
    <property type="entry name" value="Cts1-like"/>
</dbReference>
<evidence type="ECO:0000256" key="1">
    <source>
        <dbReference type="ARBA" id="ARBA00000822"/>
    </source>
</evidence>
<evidence type="ECO:0000256" key="7">
    <source>
        <dbReference type="ARBA" id="ARBA00023295"/>
    </source>
</evidence>
<gene>
    <name evidence="13" type="ORF">B0J12DRAFT_708204</name>
</gene>
<keyword evidence="11" id="KW-0732">Signal</keyword>
<keyword evidence="8" id="KW-0624">Polysaccharide degradation</keyword>
<feature type="chain" id="PRO_5045985590" description="chitinase" evidence="11">
    <location>
        <begin position="24"/>
        <end position="364"/>
    </location>
</feature>
<dbReference type="PANTHER" id="PTHR45708:SF49">
    <property type="entry name" value="ENDOCHITINASE"/>
    <property type="match status" value="1"/>
</dbReference>
<proteinExistence type="inferred from homology"/>
<dbReference type="EC" id="3.2.1.14" evidence="2"/>
<dbReference type="Pfam" id="PF00704">
    <property type="entry name" value="Glyco_hydro_18"/>
    <property type="match status" value="1"/>
</dbReference>
<dbReference type="PROSITE" id="PS51910">
    <property type="entry name" value="GH18_2"/>
    <property type="match status" value="1"/>
</dbReference>
<dbReference type="InterPro" id="IPR001223">
    <property type="entry name" value="Glyco_hydro18_cat"/>
</dbReference>
<evidence type="ECO:0000256" key="2">
    <source>
        <dbReference type="ARBA" id="ARBA00012729"/>
    </source>
</evidence>
<comment type="catalytic activity">
    <reaction evidence="1">
        <text>Random endo-hydrolysis of N-acetyl-beta-D-glucosaminide (1-&gt;4)-beta-linkages in chitin and chitodextrins.</text>
        <dbReference type="EC" id="3.2.1.14"/>
    </reaction>
</comment>
<organism evidence="13 14">
    <name type="scientific">Macrophomina phaseolina</name>
    <dbReference type="NCBI Taxonomy" id="35725"/>
    <lineage>
        <taxon>Eukaryota</taxon>
        <taxon>Fungi</taxon>
        <taxon>Dikarya</taxon>
        <taxon>Ascomycota</taxon>
        <taxon>Pezizomycotina</taxon>
        <taxon>Dothideomycetes</taxon>
        <taxon>Dothideomycetes incertae sedis</taxon>
        <taxon>Botryosphaeriales</taxon>
        <taxon>Botryosphaeriaceae</taxon>
        <taxon>Macrophomina</taxon>
    </lineage>
</organism>
<protein>
    <recommendedName>
        <fullName evidence="2">chitinase</fullName>
        <ecNumber evidence="2">3.2.1.14</ecNumber>
    </recommendedName>
</protein>
<evidence type="ECO:0000256" key="10">
    <source>
        <dbReference type="RuleBase" id="RU000489"/>
    </source>
</evidence>
<feature type="domain" description="GH18" evidence="12">
    <location>
        <begin position="31"/>
        <end position="357"/>
    </location>
</feature>
<keyword evidence="5" id="KW-0146">Chitin degradation</keyword>
<evidence type="ECO:0000256" key="5">
    <source>
        <dbReference type="ARBA" id="ARBA00023024"/>
    </source>
</evidence>
<dbReference type="Proteomes" id="UP000774617">
    <property type="component" value="Unassembled WGS sequence"/>
</dbReference>
<feature type="signal peptide" evidence="11">
    <location>
        <begin position="1"/>
        <end position="23"/>
    </location>
</feature>
<dbReference type="CDD" id="cd02877">
    <property type="entry name" value="GH18_hevamine_XipI_class_III"/>
    <property type="match status" value="1"/>
</dbReference>
<reference evidence="13 14" key="1">
    <citation type="journal article" date="2021" name="Nat. Commun.">
        <title>Genetic determinants of endophytism in the Arabidopsis root mycobiome.</title>
        <authorList>
            <person name="Mesny F."/>
            <person name="Miyauchi S."/>
            <person name="Thiergart T."/>
            <person name="Pickel B."/>
            <person name="Atanasova L."/>
            <person name="Karlsson M."/>
            <person name="Huettel B."/>
            <person name="Barry K.W."/>
            <person name="Haridas S."/>
            <person name="Chen C."/>
            <person name="Bauer D."/>
            <person name="Andreopoulos W."/>
            <person name="Pangilinan J."/>
            <person name="LaButti K."/>
            <person name="Riley R."/>
            <person name="Lipzen A."/>
            <person name="Clum A."/>
            <person name="Drula E."/>
            <person name="Henrissat B."/>
            <person name="Kohler A."/>
            <person name="Grigoriev I.V."/>
            <person name="Martin F.M."/>
            <person name="Hacquard S."/>
        </authorList>
    </citation>
    <scope>NUCLEOTIDE SEQUENCE [LARGE SCALE GENOMIC DNA]</scope>
    <source>
        <strain evidence="13 14">MPI-SDFR-AT-0080</strain>
    </source>
</reference>
<evidence type="ECO:0000256" key="6">
    <source>
        <dbReference type="ARBA" id="ARBA00023277"/>
    </source>
</evidence>
<sequence>MLFSNTRTTFSLALLTVSHGVEAGFNAVARDNVAVYWGQNSYGASSGSLAQQRLSSYCAGTDGPYSHDKINTNRIIPLAFMTVITDFYGQPQINFANQGNKCTVFSGTALFYCSELEEDITTCQQTHGKTITLSIGGATYSEGGFSSTSEAQAAAELVWATFGPNQNKSITSDGTKIYRPFGDASVDGFDFDFESTVSNMAPFAQALRSLMDATEATDGKHRLLTAAPQCPFPDAADDQFLSGALAVKMDAVFVQFYNNYCGVQSFVSGSSTQNNFNFEAWDKWAKSSKNPAVKVFLGVPASSTAAGSGYLSTSALKPIIDYCMTFPSFGGVMMWDVSQAYANSGFLAAIKVRMASGAAQARHR</sequence>
<evidence type="ECO:0000256" key="3">
    <source>
        <dbReference type="ARBA" id="ARBA00022669"/>
    </source>
</evidence>
<keyword evidence="7 10" id="KW-0326">Glycosidase</keyword>
<dbReference type="SUPFAM" id="SSF51445">
    <property type="entry name" value="(Trans)glycosidases"/>
    <property type="match status" value="1"/>
</dbReference>